<comment type="caution">
    <text evidence="6">The sequence shown here is derived from an EMBL/GenBank/DDBJ whole genome shotgun (WGS) entry which is preliminary data.</text>
</comment>
<evidence type="ECO:0000313" key="7">
    <source>
        <dbReference type="Proteomes" id="UP001596306"/>
    </source>
</evidence>
<proteinExistence type="inferred from homology"/>
<evidence type="ECO:0000256" key="1">
    <source>
        <dbReference type="ARBA" id="ARBA00009902"/>
    </source>
</evidence>
<dbReference type="InterPro" id="IPR051214">
    <property type="entry name" value="GH32_Enzymes"/>
</dbReference>
<dbReference type="RefSeq" id="WP_386732752.1">
    <property type="nucleotide sequence ID" value="NZ_JBHSTP010000003.1"/>
</dbReference>
<sequence length="486" mass="53409">MTIFRRPANAAAGDAIPFEHDGEVHLFYLSSPAGTLDYPERVRTTWQHARSRDLLRWEELPPAVEPGEVDAYDGGGIWTGSVVEHDGTFYLFYTGHHVAAANPQTICLATSTDLVTFQKHPANPLVLPVEGCEPVDWRDPYVFFNEDERVWWMLIAARRSDGPHWSRGCIMLATSPDLLAWTVEPEPLYAPGTTYCPECPELWRDDADRWHLVYSRFSEEAGTVSRVAESPRGPFREPSRPELGGRRWYASKSARNPTGDGRVFFGWIHDRVTDSRGPRWLWGGDFATPRIVTASREGSLDVRPVTVEVGPALFATGRLEGIGGSAAAVVASLLPARSRLRLRFGASAGTSAVGVSLLTDGRGAGWRVDIMLATGEVRLRREPTPLDDFWADLTGRAAEYREVDGEFVARGRLRAPTSGSHLELLLDGDLFEAYLGGEVALTHRLDAGASYAATVFVVDGVADYTAEIAGLDTPDPLYAVRGIQST</sequence>
<reference evidence="7" key="1">
    <citation type="journal article" date="2019" name="Int. J. Syst. Evol. Microbiol.">
        <title>The Global Catalogue of Microorganisms (GCM) 10K type strain sequencing project: providing services to taxonomists for standard genome sequencing and annotation.</title>
        <authorList>
            <consortium name="The Broad Institute Genomics Platform"/>
            <consortium name="The Broad Institute Genome Sequencing Center for Infectious Disease"/>
            <person name="Wu L."/>
            <person name="Ma J."/>
        </authorList>
    </citation>
    <scope>NUCLEOTIDE SEQUENCE [LARGE SCALE GENOMIC DNA]</scope>
    <source>
        <strain evidence="7">CCUG 43304</strain>
    </source>
</reference>
<keyword evidence="3" id="KW-0378">Hydrolase</keyword>
<dbReference type="SUPFAM" id="SSF75005">
    <property type="entry name" value="Arabinanase/levansucrase/invertase"/>
    <property type="match status" value="1"/>
</dbReference>
<accession>A0ABW1VGF2</accession>
<dbReference type="CDD" id="cd08995">
    <property type="entry name" value="GH32_EcAec43-like"/>
    <property type="match status" value="1"/>
</dbReference>
<evidence type="ECO:0000313" key="6">
    <source>
        <dbReference type="EMBL" id="MFC6357186.1"/>
    </source>
</evidence>
<dbReference type="InterPro" id="IPR001362">
    <property type="entry name" value="Glyco_hydro_32"/>
</dbReference>
<evidence type="ECO:0000259" key="5">
    <source>
        <dbReference type="Pfam" id="PF00251"/>
    </source>
</evidence>
<comment type="similarity">
    <text evidence="1">Belongs to the glycosyl hydrolase 32 family.</text>
</comment>
<name>A0ABW1VGF2_9MICO</name>
<evidence type="ECO:0000256" key="2">
    <source>
        <dbReference type="ARBA" id="ARBA00012758"/>
    </source>
</evidence>
<dbReference type="Proteomes" id="UP001596306">
    <property type="component" value="Unassembled WGS sequence"/>
</dbReference>
<dbReference type="PANTHER" id="PTHR43101:SF1">
    <property type="entry name" value="BETA-FRUCTOSIDASE"/>
    <property type="match status" value="1"/>
</dbReference>
<gene>
    <name evidence="6" type="ORF">ACFQB0_13830</name>
</gene>
<dbReference type="SMART" id="SM00640">
    <property type="entry name" value="Glyco_32"/>
    <property type="match status" value="1"/>
</dbReference>
<dbReference type="InterPro" id="IPR023296">
    <property type="entry name" value="Glyco_hydro_beta-prop_sf"/>
</dbReference>
<organism evidence="6 7">
    <name type="scientific">Luethyella okanaganae</name>
    <dbReference type="NCBI Taxonomy" id="69372"/>
    <lineage>
        <taxon>Bacteria</taxon>
        <taxon>Bacillati</taxon>
        <taxon>Actinomycetota</taxon>
        <taxon>Actinomycetes</taxon>
        <taxon>Micrococcales</taxon>
        <taxon>Microbacteriaceae</taxon>
        <taxon>Luethyella</taxon>
    </lineage>
</organism>
<dbReference type="Pfam" id="PF00251">
    <property type="entry name" value="Glyco_hydro_32N"/>
    <property type="match status" value="1"/>
</dbReference>
<feature type="domain" description="Glycosyl hydrolase family 32 N-terminal" evidence="5">
    <location>
        <begin position="18"/>
        <end position="299"/>
    </location>
</feature>
<evidence type="ECO:0000256" key="3">
    <source>
        <dbReference type="ARBA" id="ARBA00022801"/>
    </source>
</evidence>
<keyword evidence="4" id="KW-0326">Glycosidase</keyword>
<dbReference type="PANTHER" id="PTHR43101">
    <property type="entry name" value="BETA-FRUCTOSIDASE"/>
    <property type="match status" value="1"/>
</dbReference>
<dbReference type="EMBL" id="JBHSTP010000003">
    <property type="protein sequence ID" value="MFC6357186.1"/>
    <property type="molecule type" value="Genomic_DNA"/>
</dbReference>
<dbReference type="InterPro" id="IPR013148">
    <property type="entry name" value="Glyco_hydro_32_N"/>
</dbReference>
<evidence type="ECO:0000256" key="4">
    <source>
        <dbReference type="ARBA" id="ARBA00023295"/>
    </source>
</evidence>
<dbReference type="EC" id="3.2.1.26" evidence="2"/>
<dbReference type="Gene3D" id="2.115.10.20">
    <property type="entry name" value="Glycosyl hydrolase domain, family 43"/>
    <property type="match status" value="1"/>
</dbReference>
<keyword evidence="7" id="KW-1185">Reference proteome</keyword>
<protein>
    <recommendedName>
        <fullName evidence="2">beta-fructofuranosidase</fullName>
        <ecNumber evidence="2">3.2.1.26</ecNumber>
    </recommendedName>
</protein>